<evidence type="ECO:0000313" key="2">
    <source>
        <dbReference type="Proteomes" id="UP000249739"/>
    </source>
</evidence>
<evidence type="ECO:0000313" key="1">
    <source>
        <dbReference type="EMBL" id="PZP53223.1"/>
    </source>
</evidence>
<name>A0A2W5FE59_9BACT</name>
<reference evidence="1 2" key="1">
    <citation type="submission" date="2017-08" db="EMBL/GenBank/DDBJ databases">
        <title>Infants hospitalized years apart are colonized by the same room-sourced microbial strains.</title>
        <authorList>
            <person name="Brooks B."/>
            <person name="Olm M.R."/>
            <person name="Firek B.A."/>
            <person name="Baker R."/>
            <person name="Thomas B.C."/>
            <person name="Morowitz M.J."/>
            <person name="Banfield J.F."/>
        </authorList>
    </citation>
    <scope>NUCLEOTIDE SEQUENCE [LARGE SCALE GENOMIC DNA]</scope>
    <source>
        <strain evidence="1">S2_006_000_R2_64</strain>
    </source>
</reference>
<dbReference type="EMBL" id="QFOT01000191">
    <property type="protein sequence ID" value="PZP53223.1"/>
    <property type="molecule type" value="Genomic_DNA"/>
</dbReference>
<dbReference type="Proteomes" id="UP000249739">
    <property type="component" value="Unassembled WGS sequence"/>
</dbReference>
<sequence>MYPTKEMNMTGDASSNFPLFYKNPVPLDAQRHGNLSMKQDFGLSFTKDINAVPINLIEMPQICHFYPIAFSPDENATPVAILGLRDNENLFLSAKAEWASGAYIPAYIRRYPFIFSEIPDSDQLTLCIDYDDKTVKEDASAPFFDEKGDPTSLARNALEFCKSYHAAARQTVEFSKALHDNDLLVTRQAEIQVPGGRKINFSGFRIIDEKKLAELDDKKFLEFRKKGWLPFIYAHLFSGMQWQTLTRLLNERIGPSQAN</sequence>
<accession>A0A2W5FE59</accession>
<dbReference type="AlphaFoldDB" id="A0A2W5FE59"/>
<proteinExistence type="predicted"/>
<dbReference type="Pfam" id="PF07277">
    <property type="entry name" value="SapC"/>
    <property type="match status" value="1"/>
</dbReference>
<gene>
    <name evidence="1" type="ORF">DI586_11285</name>
</gene>
<comment type="caution">
    <text evidence="1">The sequence shown here is derived from an EMBL/GenBank/DDBJ whole genome shotgun (WGS) entry which is preliminary data.</text>
</comment>
<dbReference type="InterPro" id="IPR010836">
    <property type="entry name" value="SapC"/>
</dbReference>
<protein>
    <submittedName>
        <fullName evidence="1">SapC family protein</fullName>
    </submittedName>
</protein>
<organism evidence="1 2">
    <name type="scientific">Micavibrio aeruginosavorus</name>
    <dbReference type="NCBI Taxonomy" id="349221"/>
    <lineage>
        <taxon>Bacteria</taxon>
        <taxon>Pseudomonadati</taxon>
        <taxon>Bdellovibrionota</taxon>
        <taxon>Bdellovibrionia</taxon>
        <taxon>Bdellovibrionales</taxon>
        <taxon>Pseudobdellovibrionaceae</taxon>
        <taxon>Micavibrio</taxon>
    </lineage>
</organism>